<protein>
    <recommendedName>
        <fullName evidence="6">Ferredoxin</fullName>
    </recommendedName>
</protein>
<keyword evidence="1 6" id="KW-0813">Transport</keyword>
<keyword evidence="5 6" id="KW-0411">Iron-sulfur</keyword>
<dbReference type="PANTHER" id="PTHR36923">
    <property type="entry name" value="FERREDOXIN"/>
    <property type="match status" value="1"/>
</dbReference>
<dbReference type="EMBL" id="NMTY01000012">
    <property type="protein sequence ID" value="PDX81558.1"/>
    <property type="molecule type" value="Genomic_DNA"/>
</dbReference>
<accession>A0A2A7AR90</accession>
<evidence type="ECO:0000256" key="2">
    <source>
        <dbReference type="ARBA" id="ARBA00022723"/>
    </source>
</evidence>
<dbReference type="GO" id="GO:0051536">
    <property type="term" value="F:iron-sulfur cluster binding"/>
    <property type="evidence" value="ECO:0007669"/>
    <property type="project" value="UniProtKB-KW"/>
</dbReference>
<dbReference type="AlphaFoldDB" id="A0A2A7AR90"/>
<dbReference type="Proteomes" id="UP000220005">
    <property type="component" value="Unassembled WGS sequence"/>
</dbReference>
<evidence type="ECO:0000313" key="8">
    <source>
        <dbReference type="EMBL" id="PDX81558.1"/>
    </source>
</evidence>
<dbReference type="SUPFAM" id="SSF54862">
    <property type="entry name" value="4Fe-4S ferredoxins"/>
    <property type="match status" value="1"/>
</dbReference>
<dbReference type="PROSITE" id="PS00198">
    <property type="entry name" value="4FE4S_FER_1"/>
    <property type="match status" value="1"/>
</dbReference>
<comment type="function">
    <text evidence="6">Ferredoxins are iron-sulfur proteins that transfer electrons in a wide variety of metabolic reactions.</text>
</comment>
<reference evidence="8 9" key="1">
    <citation type="journal article" date="2017" name="Front. Microbiol.">
        <title>New Insights into the Diversity of the Genus Faecalibacterium.</title>
        <authorList>
            <person name="Benevides L."/>
            <person name="Burman S."/>
            <person name="Martin R."/>
            <person name="Robert V."/>
            <person name="Thomas M."/>
            <person name="Miquel S."/>
            <person name="Chain F."/>
            <person name="Sokol H."/>
            <person name="Bermudez-Humaran L.G."/>
            <person name="Morrison M."/>
            <person name="Langella P."/>
            <person name="Azevedo V.A."/>
            <person name="Chatel J.M."/>
            <person name="Soares S."/>
        </authorList>
    </citation>
    <scope>NUCLEOTIDE SEQUENCE [LARGE SCALE GENOMIC DNA]</scope>
    <source>
        <strain evidence="8 9">CNCM I 4575</strain>
    </source>
</reference>
<evidence type="ECO:0000256" key="6">
    <source>
        <dbReference type="RuleBase" id="RU368020"/>
    </source>
</evidence>
<organism evidence="8 9">
    <name type="scientific">Faecalibacterium prausnitzii</name>
    <dbReference type="NCBI Taxonomy" id="853"/>
    <lineage>
        <taxon>Bacteria</taxon>
        <taxon>Bacillati</taxon>
        <taxon>Bacillota</taxon>
        <taxon>Clostridia</taxon>
        <taxon>Eubacteriales</taxon>
        <taxon>Oscillospiraceae</taxon>
        <taxon>Faecalibacterium</taxon>
    </lineage>
</organism>
<gene>
    <name evidence="8" type="ORF">CGS58_05625</name>
</gene>
<dbReference type="Pfam" id="PF13459">
    <property type="entry name" value="Fer4_15"/>
    <property type="match status" value="1"/>
</dbReference>
<dbReference type="GO" id="GO:0005506">
    <property type="term" value="F:iron ion binding"/>
    <property type="evidence" value="ECO:0007669"/>
    <property type="project" value="UniProtKB-UniRule"/>
</dbReference>
<evidence type="ECO:0000256" key="3">
    <source>
        <dbReference type="ARBA" id="ARBA00022982"/>
    </source>
</evidence>
<dbReference type="PRINTS" id="PR00352">
    <property type="entry name" value="3FE4SFRDOXIN"/>
</dbReference>
<evidence type="ECO:0000313" key="9">
    <source>
        <dbReference type="Proteomes" id="UP000220005"/>
    </source>
</evidence>
<proteinExistence type="predicted"/>
<dbReference type="GO" id="GO:0009055">
    <property type="term" value="F:electron transfer activity"/>
    <property type="evidence" value="ECO:0007669"/>
    <property type="project" value="UniProtKB-UniRule"/>
</dbReference>
<dbReference type="RefSeq" id="WP_097839240.1">
    <property type="nucleotide sequence ID" value="NZ_NMTY01000012.1"/>
</dbReference>
<keyword evidence="2 6" id="KW-0479">Metal-binding</keyword>
<feature type="domain" description="4Fe-4S ferredoxin-type" evidence="7">
    <location>
        <begin position="1"/>
        <end position="29"/>
    </location>
</feature>
<comment type="caution">
    <text evidence="8">The sequence shown here is derived from an EMBL/GenBank/DDBJ whole genome shotgun (WGS) entry which is preliminary data.</text>
</comment>
<name>A0A2A7AR90_9FIRM</name>
<evidence type="ECO:0000256" key="1">
    <source>
        <dbReference type="ARBA" id="ARBA00022448"/>
    </source>
</evidence>
<dbReference type="Gene3D" id="3.30.70.20">
    <property type="match status" value="1"/>
</dbReference>
<dbReference type="InterPro" id="IPR017900">
    <property type="entry name" value="4Fe4S_Fe_S_CS"/>
</dbReference>
<dbReference type="InterPro" id="IPR001080">
    <property type="entry name" value="3Fe4S_ferredoxin"/>
</dbReference>
<keyword evidence="4 6" id="KW-0408">Iron</keyword>
<evidence type="ECO:0000259" key="7">
    <source>
        <dbReference type="PROSITE" id="PS51379"/>
    </source>
</evidence>
<dbReference type="InterPro" id="IPR017896">
    <property type="entry name" value="4Fe4S_Fe-S-bd"/>
</dbReference>
<evidence type="ECO:0000256" key="5">
    <source>
        <dbReference type="ARBA" id="ARBA00023014"/>
    </source>
</evidence>
<dbReference type="PROSITE" id="PS51379">
    <property type="entry name" value="4FE4S_FER_2"/>
    <property type="match status" value="1"/>
</dbReference>
<dbReference type="InterPro" id="IPR051269">
    <property type="entry name" value="Fe-S_cluster_ET"/>
</dbReference>
<dbReference type="PANTHER" id="PTHR36923:SF3">
    <property type="entry name" value="FERREDOXIN"/>
    <property type="match status" value="1"/>
</dbReference>
<keyword evidence="3 6" id="KW-0249">Electron transport</keyword>
<sequence length="62" mass="6280">MKAFVDPDLCIGCTQCAGICPEVFSMEGTLAVAQPGELPGELVPAAIDAAQNCPVSAITVSE</sequence>
<evidence type="ECO:0000256" key="4">
    <source>
        <dbReference type="ARBA" id="ARBA00023004"/>
    </source>
</evidence>